<protein>
    <submittedName>
        <fullName evidence="5">DUF86 domain-containing protein</fullName>
    </submittedName>
</protein>
<dbReference type="SUPFAM" id="SSF81593">
    <property type="entry name" value="Nucleotidyltransferase substrate binding subunit/domain"/>
    <property type="match status" value="1"/>
</dbReference>
<evidence type="ECO:0000256" key="1">
    <source>
        <dbReference type="ARBA" id="ARBA00022649"/>
    </source>
</evidence>
<reference evidence="5 6" key="2">
    <citation type="journal article" date="2024" name="Int. J. Syst. Evol. Microbiol.">
        <title>Promethearchaeum syntrophicum gen. nov., sp. nov., an anaerobic, obligately syntrophic archaeon, the first isolate of the lineage 'Asgard' archaea, and proposal of the new archaeal phylum Promethearchaeota phyl. nov. and kingdom Promethearchaeati regn. nov.</title>
        <authorList>
            <person name="Imachi H."/>
            <person name="Nobu M.K."/>
            <person name="Kato S."/>
            <person name="Takaki Y."/>
            <person name="Miyazaki M."/>
            <person name="Miyata M."/>
            <person name="Ogawara M."/>
            <person name="Saito Y."/>
            <person name="Sakai S."/>
            <person name="Tahara Y.O."/>
            <person name="Takano Y."/>
            <person name="Tasumi E."/>
            <person name="Uematsu K."/>
            <person name="Yoshimura T."/>
            <person name="Itoh T."/>
            <person name="Ohkuma M."/>
            <person name="Takai K."/>
        </authorList>
    </citation>
    <scope>NUCLEOTIDE SEQUENCE [LARGE SCALE GENOMIC DNA]</scope>
    <source>
        <strain evidence="5 6">MK-D1</strain>
    </source>
</reference>
<dbReference type="KEGG" id="psyt:DSAG12_03007"/>
<dbReference type="AlphaFoldDB" id="A0A5B9DDT7"/>
<dbReference type="GeneID" id="41330982"/>
<gene>
    <name evidence="5" type="ORF">DSAG12_03007</name>
</gene>
<reference evidence="5 6" key="1">
    <citation type="journal article" date="2020" name="Nature">
        <title>Isolation of an archaeon at the prokaryote-eukaryote interface.</title>
        <authorList>
            <person name="Imachi H."/>
            <person name="Nobu M.K."/>
            <person name="Nakahara N."/>
            <person name="Morono Y."/>
            <person name="Ogawara M."/>
            <person name="Takaki Y."/>
            <person name="Takano Y."/>
            <person name="Uematsu K."/>
            <person name="Ikuta T."/>
            <person name="Ito M."/>
            <person name="Matsui Y."/>
            <person name="Miyazaki M."/>
            <person name="Murata K."/>
            <person name="Saito Y."/>
            <person name="Sakai S."/>
            <person name="Song C."/>
            <person name="Tasumi E."/>
            <person name="Yamanaka Y."/>
            <person name="Yamaguchi T."/>
            <person name="Kamagata Y."/>
            <person name="Tamaki H."/>
            <person name="Takai K."/>
        </authorList>
    </citation>
    <scope>NUCLEOTIDE SEQUENCE [LARGE SCALE GENOMIC DNA]</scope>
    <source>
        <strain evidence="5 6">MK-D1</strain>
    </source>
</reference>
<dbReference type="Proteomes" id="UP000321408">
    <property type="component" value="Chromosome"/>
</dbReference>
<dbReference type="GO" id="GO:0016787">
    <property type="term" value="F:hydrolase activity"/>
    <property type="evidence" value="ECO:0007669"/>
    <property type="project" value="UniProtKB-KW"/>
</dbReference>
<sequence length="139" mass="16367">MIKNEVKERKISRLQRNLSYLKTIASISLDKFLGNFEKQLACRYTIQECVQICIDIAFHLCIVNKFGEPINYKDSFKILSQNQILSDQLSIKMQNWVGVRNLVSHIYEEVDDSRIYSFIVDDLHDFDEFISTLNQLQKI</sequence>
<evidence type="ECO:0000256" key="3">
    <source>
        <dbReference type="ARBA" id="ARBA00022801"/>
    </source>
</evidence>
<keyword evidence="1" id="KW-1277">Toxin-antitoxin system</keyword>
<dbReference type="Pfam" id="PF01934">
    <property type="entry name" value="HepT-like"/>
    <property type="match status" value="1"/>
</dbReference>
<dbReference type="OrthoDB" id="25331at2157"/>
<keyword evidence="3" id="KW-0378">Hydrolase</keyword>
<comment type="similarity">
    <text evidence="4">Belongs to the HepT RNase toxin family.</text>
</comment>
<dbReference type="InterPro" id="IPR037038">
    <property type="entry name" value="HepT-like_sf"/>
</dbReference>
<evidence type="ECO:0000256" key="4">
    <source>
        <dbReference type="ARBA" id="ARBA00024207"/>
    </source>
</evidence>
<proteinExistence type="inferred from homology"/>
<dbReference type="InterPro" id="IPR008201">
    <property type="entry name" value="HepT-like"/>
</dbReference>
<dbReference type="GO" id="GO:0110001">
    <property type="term" value="C:toxin-antitoxin complex"/>
    <property type="evidence" value="ECO:0007669"/>
    <property type="project" value="InterPro"/>
</dbReference>
<dbReference type="PANTHER" id="PTHR33397">
    <property type="entry name" value="UPF0331 PROTEIN YUTE"/>
    <property type="match status" value="1"/>
</dbReference>
<dbReference type="GO" id="GO:0004540">
    <property type="term" value="F:RNA nuclease activity"/>
    <property type="evidence" value="ECO:0007669"/>
    <property type="project" value="InterPro"/>
</dbReference>
<dbReference type="EMBL" id="CP042905">
    <property type="protein sequence ID" value="QEE17175.1"/>
    <property type="molecule type" value="Genomic_DNA"/>
</dbReference>
<evidence type="ECO:0000256" key="2">
    <source>
        <dbReference type="ARBA" id="ARBA00022722"/>
    </source>
</evidence>
<dbReference type="PANTHER" id="PTHR33397:SF5">
    <property type="entry name" value="RNASE YUTE-RELATED"/>
    <property type="match status" value="1"/>
</dbReference>
<name>A0A5B9DDT7_9ARCH</name>
<dbReference type="RefSeq" id="WP_147664086.1">
    <property type="nucleotide sequence ID" value="NZ_CP042905.2"/>
</dbReference>
<evidence type="ECO:0000313" key="6">
    <source>
        <dbReference type="Proteomes" id="UP000321408"/>
    </source>
</evidence>
<keyword evidence="2" id="KW-0540">Nuclease</keyword>
<dbReference type="NCBIfam" id="NF047751">
    <property type="entry name" value="HepT_toxin"/>
    <property type="match status" value="1"/>
</dbReference>
<evidence type="ECO:0000313" key="5">
    <source>
        <dbReference type="EMBL" id="QEE17175.1"/>
    </source>
</evidence>
<keyword evidence="6" id="KW-1185">Reference proteome</keyword>
<dbReference type="Gene3D" id="1.20.120.580">
    <property type="entry name" value="bsu32300-like"/>
    <property type="match status" value="1"/>
</dbReference>
<dbReference type="InterPro" id="IPR052379">
    <property type="entry name" value="Type_VII_TA_RNase"/>
</dbReference>
<organism evidence="5 6">
    <name type="scientific">Promethearchaeum syntrophicum</name>
    <dbReference type="NCBI Taxonomy" id="2594042"/>
    <lineage>
        <taxon>Archaea</taxon>
        <taxon>Promethearchaeati</taxon>
        <taxon>Promethearchaeota</taxon>
        <taxon>Promethearchaeia</taxon>
        <taxon>Promethearchaeales</taxon>
        <taxon>Promethearchaeaceae</taxon>
        <taxon>Promethearchaeum</taxon>
    </lineage>
</organism>
<accession>A0A5B9DDT7</accession>